<dbReference type="AlphaFoldDB" id="A0A9P6ZMP7"/>
<reference evidence="2" key="1">
    <citation type="journal article" date="2020" name="New Phytol.">
        <title>Comparative genomics reveals dynamic genome evolution in host specialist ectomycorrhizal fungi.</title>
        <authorList>
            <person name="Lofgren L.A."/>
            <person name="Nguyen N.H."/>
            <person name="Vilgalys R."/>
            <person name="Ruytinx J."/>
            <person name="Liao H.L."/>
            <person name="Branco S."/>
            <person name="Kuo A."/>
            <person name="LaButti K."/>
            <person name="Lipzen A."/>
            <person name="Andreopoulos W."/>
            <person name="Pangilinan J."/>
            <person name="Riley R."/>
            <person name="Hundley H."/>
            <person name="Na H."/>
            <person name="Barry K."/>
            <person name="Grigoriev I.V."/>
            <person name="Stajich J.E."/>
            <person name="Kennedy P.G."/>
        </authorList>
    </citation>
    <scope>NUCLEOTIDE SEQUENCE</scope>
    <source>
        <strain evidence="2">DOB743</strain>
    </source>
</reference>
<evidence type="ECO:0000259" key="1">
    <source>
        <dbReference type="Pfam" id="PF12513"/>
    </source>
</evidence>
<dbReference type="OrthoDB" id="6692397at2759"/>
<dbReference type="Proteomes" id="UP000714275">
    <property type="component" value="Unassembled WGS sequence"/>
</dbReference>
<evidence type="ECO:0000313" key="2">
    <source>
        <dbReference type="EMBL" id="KAG1772563.1"/>
    </source>
</evidence>
<feature type="domain" description="ATP-dependent RNA helicase SUV3 C-terminal" evidence="1">
    <location>
        <begin position="310"/>
        <end position="356"/>
    </location>
</feature>
<gene>
    <name evidence="2" type="ORF">EV702DRAFT_1201420</name>
</gene>
<evidence type="ECO:0000313" key="3">
    <source>
        <dbReference type="Proteomes" id="UP000714275"/>
    </source>
</evidence>
<keyword evidence="3" id="KW-1185">Reference proteome</keyword>
<dbReference type="InterPro" id="IPR022192">
    <property type="entry name" value="SUV3_C"/>
</dbReference>
<dbReference type="Gene3D" id="1.20.58.1080">
    <property type="match status" value="1"/>
</dbReference>
<dbReference type="Pfam" id="PF12513">
    <property type="entry name" value="SUV3_C"/>
    <property type="match status" value="1"/>
</dbReference>
<organism evidence="2 3">
    <name type="scientific">Suillus placidus</name>
    <dbReference type="NCBI Taxonomy" id="48579"/>
    <lineage>
        <taxon>Eukaryota</taxon>
        <taxon>Fungi</taxon>
        <taxon>Dikarya</taxon>
        <taxon>Basidiomycota</taxon>
        <taxon>Agaricomycotina</taxon>
        <taxon>Agaricomycetes</taxon>
        <taxon>Agaricomycetidae</taxon>
        <taxon>Boletales</taxon>
        <taxon>Suillineae</taxon>
        <taxon>Suillaceae</taxon>
        <taxon>Suillus</taxon>
    </lineage>
</organism>
<name>A0A9P6ZMP7_9AGAM</name>
<protein>
    <recommendedName>
        <fullName evidence="1">ATP-dependent RNA helicase SUV3 C-terminal domain-containing protein</fullName>
    </recommendedName>
</protein>
<accession>A0A9P6ZMP7</accession>
<dbReference type="EMBL" id="JABBWD010000052">
    <property type="protein sequence ID" value="KAG1772563.1"/>
    <property type="molecule type" value="Genomic_DNA"/>
</dbReference>
<comment type="caution">
    <text evidence="2">The sequence shown here is derived from an EMBL/GenBank/DDBJ whole genome shotgun (WGS) entry which is preliminary data.</text>
</comment>
<sequence length="418" mass="47804">MKQKKGHILDGFSVWDASDTLLIMEKQVHKWADLPHVHRRLESFGVPRTDVQPILSIFARGQLRAPSQSHRAEKYHVERFILTAKELNQGLRLDQILTQLFYSWASDPEQQEVLLKSVSQNTLAKSNASSSKPCTNSTVPSNTLYQFPKLSKLLGVRDTMACMVNLDALSRLSMHMISQCFTLRFHANQILSCLQASLLPWLGPRVFFKYFLSMLRTKHYWRWLHMSPTFGLLAVPSFPPRLLIGGSPMNWQDPLAVEFAARLCQIYNEKIRVPILHALRVGPYIEALENVEEMMSGGKSSAGALSQGLINLEGLHKLLMLYLWLSYCLPVAFYQSEEAYALKEHTEKALDWCLRNVSTRVADRQPASFRLRISLEAEDGVEYRRTPATRLQDESNQELGVKYAKLLNSERWSARGQQ</sequence>
<proteinExistence type="predicted"/>